<dbReference type="Proteomes" id="UP000766336">
    <property type="component" value="Unassembled WGS sequence"/>
</dbReference>
<dbReference type="RefSeq" id="WP_213671683.1">
    <property type="nucleotide sequence ID" value="NZ_JAHCDA010000004.1"/>
</dbReference>
<evidence type="ECO:0000313" key="3">
    <source>
        <dbReference type="EMBL" id="MBS7812977.1"/>
    </source>
</evidence>
<organism evidence="3 4">
    <name type="scientific">Roseococcus pinisoli</name>
    <dbReference type="NCBI Taxonomy" id="2835040"/>
    <lineage>
        <taxon>Bacteria</taxon>
        <taxon>Pseudomonadati</taxon>
        <taxon>Pseudomonadota</taxon>
        <taxon>Alphaproteobacteria</taxon>
        <taxon>Acetobacterales</taxon>
        <taxon>Roseomonadaceae</taxon>
        <taxon>Roseococcus</taxon>
    </lineage>
</organism>
<name>A0ABS5QJ93_9PROT</name>
<dbReference type="Gene3D" id="3.90.1300.10">
    <property type="entry name" value="Amidase signature (AS) domain"/>
    <property type="match status" value="1"/>
</dbReference>
<feature type="domain" description="Amidase" evidence="2">
    <location>
        <begin position="27"/>
        <end position="449"/>
    </location>
</feature>
<evidence type="ECO:0000256" key="1">
    <source>
        <dbReference type="ARBA" id="ARBA00009199"/>
    </source>
</evidence>
<dbReference type="PANTHER" id="PTHR11895:SF7">
    <property type="entry name" value="GLUTAMYL-TRNA(GLN) AMIDOTRANSFERASE SUBUNIT A, MITOCHONDRIAL"/>
    <property type="match status" value="1"/>
</dbReference>
<dbReference type="InterPro" id="IPR000120">
    <property type="entry name" value="Amidase"/>
</dbReference>
<gene>
    <name evidence="3" type="ORF">KHU32_18660</name>
</gene>
<evidence type="ECO:0000259" key="2">
    <source>
        <dbReference type="Pfam" id="PF01425"/>
    </source>
</evidence>
<sequence length="478" mass="51783">MGSEDIGFMTAVELQRAYAARRLSPVEVTKVLLDRIETIDPKLNAITMLTPEIALAQARAAEAAYAPGGSPRPLEGVPVTIKDMHPTKGLVTSMGSFATKDDVPEEDAPCIARLHEAGTVMLGKTTVPEFGWKGVSQGTLHGITHNPWKHGYNAGASSAGAAVGAAAGYGPLHLGSDGGGSVRMPAHFCGVFGLKPTYGRIPYWPVPNNDYATHMGPLTRTVADGAMMLKAMAGPHPWDHTSCETPPADYPNLLKADLRGKRIAYSPDFGHARVDADVAALVAKAVTAFEEMGATVELVRPEWGPKGVDLARFFWPAGYLARANLYLDKWRDQMEPALVAMMEAGRSFTAEQYHVMRAAKLDYVEAIHRSFQDWDFLLTPAVSTAAFPAHLLQPEDWPQHPWDWLMWAEFSYPFNFSGNPAASVPCGFTEKGLPVGLQIVGRRFDDLGVLQASAAFEAARPWANKRPPAAQRAREVAA</sequence>
<accession>A0ABS5QJ93</accession>
<protein>
    <submittedName>
        <fullName evidence="3">Amidase</fullName>
    </submittedName>
</protein>
<evidence type="ECO:0000313" key="4">
    <source>
        <dbReference type="Proteomes" id="UP000766336"/>
    </source>
</evidence>
<dbReference type="PANTHER" id="PTHR11895">
    <property type="entry name" value="TRANSAMIDASE"/>
    <property type="match status" value="1"/>
</dbReference>
<proteinExistence type="inferred from homology"/>
<comment type="caution">
    <text evidence="3">The sequence shown here is derived from an EMBL/GenBank/DDBJ whole genome shotgun (WGS) entry which is preliminary data.</text>
</comment>
<comment type="similarity">
    <text evidence="1">Belongs to the amidase family.</text>
</comment>
<dbReference type="EMBL" id="JAHCDA010000004">
    <property type="protein sequence ID" value="MBS7812977.1"/>
    <property type="molecule type" value="Genomic_DNA"/>
</dbReference>
<dbReference type="InterPro" id="IPR036928">
    <property type="entry name" value="AS_sf"/>
</dbReference>
<dbReference type="Pfam" id="PF01425">
    <property type="entry name" value="Amidase"/>
    <property type="match status" value="1"/>
</dbReference>
<keyword evidence="4" id="KW-1185">Reference proteome</keyword>
<dbReference type="SUPFAM" id="SSF75304">
    <property type="entry name" value="Amidase signature (AS) enzymes"/>
    <property type="match status" value="1"/>
</dbReference>
<dbReference type="InterPro" id="IPR023631">
    <property type="entry name" value="Amidase_dom"/>
</dbReference>
<reference evidence="3 4" key="1">
    <citation type="submission" date="2021-05" db="EMBL/GenBank/DDBJ databases">
        <title>Roseococcus sp. XZZS9, whole genome shotgun sequencing project.</title>
        <authorList>
            <person name="Zhao G."/>
            <person name="Shen L."/>
        </authorList>
    </citation>
    <scope>NUCLEOTIDE SEQUENCE [LARGE SCALE GENOMIC DNA]</scope>
    <source>
        <strain evidence="3 4">XZZS9</strain>
    </source>
</reference>